<evidence type="ECO:0000259" key="2">
    <source>
        <dbReference type="PROSITE" id="PS51898"/>
    </source>
</evidence>
<evidence type="ECO:0000256" key="1">
    <source>
        <dbReference type="ARBA" id="ARBA00023172"/>
    </source>
</evidence>
<evidence type="ECO:0000313" key="3">
    <source>
        <dbReference type="EMBL" id="WYY00989.1"/>
    </source>
</evidence>
<evidence type="ECO:0000313" key="4">
    <source>
        <dbReference type="Proteomes" id="UP001451606"/>
    </source>
</evidence>
<dbReference type="InterPro" id="IPR011010">
    <property type="entry name" value="DNA_brk_join_enz"/>
</dbReference>
<accession>A0AAX4NIH4</accession>
<dbReference type="CDD" id="cd00397">
    <property type="entry name" value="DNA_BRE_C"/>
    <property type="match status" value="1"/>
</dbReference>
<gene>
    <name evidence="3" type="ORF">OXIME_001583</name>
</gene>
<dbReference type="AlphaFoldDB" id="A0AAX4NIH4"/>
<feature type="domain" description="Tyr recombinase" evidence="2">
    <location>
        <begin position="1"/>
        <end position="113"/>
    </location>
</feature>
<dbReference type="GO" id="GO:0003677">
    <property type="term" value="F:DNA binding"/>
    <property type="evidence" value="ECO:0007669"/>
    <property type="project" value="InterPro"/>
</dbReference>
<reference evidence="3 4" key="1">
    <citation type="submission" date="2023-09" db="EMBL/GenBank/DDBJ databases">
        <authorList>
            <person name="Golyshina O.V."/>
            <person name="Lunev E.A."/>
            <person name="Bargiela R."/>
            <person name="Gaines M.C."/>
            <person name="Daum B."/>
            <person name="Bale N.J."/>
            <person name="Koenen M."/>
            <person name="Sinninghe Damst J.S."/>
            <person name="Yakimov M."/>
            <person name="Golyshin P.N."/>
        </authorList>
    </citation>
    <scope>NUCLEOTIDE SEQUENCE [LARGE SCALE GENOMIC DNA]</scope>
    <source>
        <strain evidence="3 4">M1</strain>
    </source>
</reference>
<dbReference type="InterPro" id="IPR002104">
    <property type="entry name" value="Integrase_catalytic"/>
</dbReference>
<dbReference type="EMBL" id="CP133772">
    <property type="protein sequence ID" value="WYY00989.1"/>
    <property type="molecule type" value="Genomic_DNA"/>
</dbReference>
<sequence>MFYLLFGTGVRLQEVCDLNKSDIFSDRIIVTGKGLKKREIYPPPEAIESYLLYPERMDCEYLFNSKSGKMSYNYFRKRCSPVAMKTEVRFNPHMARHIYATALFRKGMSVFTF</sequence>
<organism evidence="3 4">
    <name type="scientific">Oxyplasma meridianum</name>
    <dbReference type="NCBI Taxonomy" id="3073602"/>
    <lineage>
        <taxon>Archaea</taxon>
        <taxon>Methanobacteriati</taxon>
        <taxon>Thermoplasmatota</taxon>
        <taxon>Thermoplasmata</taxon>
        <taxon>Thermoplasmatales</taxon>
        <taxon>Thermoplasmataceae</taxon>
        <taxon>Oxyplasma</taxon>
    </lineage>
</organism>
<dbReference type="GO" id="GO:0015074">
    <property type="term" value="P:DNA integration"/>
    <property type="evidence" value="ECO:0007669"/>
    <property type="project" value="InterPro"/>
</dbReference>
<proteinExistence type="predicted"/>
<dbReference type="Proteomes" id="UP001451606">
    <property type="component" value="Chromosome"/>
</dbReference>
<dbReference type="GO" id="GO:0006310">
    <property type="term" value="P:DNA recombination"/>
    <property type="evidence" value="ECO:0007669"/>
    <property type="project" value="UniProtKB-KW"/>
</dbReference>
<protein>
    <submittedName>
        <fullName evidence="3">Site-specific integrase</fullName>
    </submittedName>
</protein>
<dbReference type="KEGG" id="omr:OXIME_001583"/>
<dbReference type="InterPro" id="IPR013762">
    <property type="entry name" value="Integrase-like_cat_sf"/>
</dbReference>
<name>A0AAX4NIH4_9ARCH</name>
<dbReference type="PROSITE" id="PS51898">
    <property type="entry name" value="TYR_RECOMBINASE"/>
    <property type="match status" value="1"/>
</dbReference>
<dbReference type="Pfam" id="PF00589">
    <property type="entry name" value="Phage_integrase"/>
    <property type="match status" value="1"/>
</dbReference>
<keyword evidence="4" id="KW-1185">Reference proteome</keyword>
<dbReference type="Gene3D" id="1.10.443.10">
    <property type="entry name" value="Intergrase catalytic core"/>
    <property type="match status" value="1"/>
</dbReference>
<keyword evidence="1" id="KW-0233">DNA recombination</keyword>
<dbReference type="SUPFAM" id="SSF56349">
    <property type="entry name" value="DNA breaking-rejoining enzymes"/>
    <property type="match status" value="1"/>
</dbReference>